<name>A0AAQ3M077_9PEZI</name>
<dbReference type="Proteomes" id="UP001303373">
    <property type="component" value="Chromosome 2"/>
</dbReference>
<accession>A0AAQ3M077</accession>
<sequence length="409" mass="45500">MDPDAFVAALCAPDPAARTLRQEEAYDFARLLFRTLNICTAANVKQCKFFVFQYIVTSDHRTKLFATYLVQLSKHFAPKVSQTPITEPAGIEHEGLQSIFKGLKMQQPPDPTFLRLHILFVVNDVLCFLYSHSSQRNSRLRGHFKAIDEHLKPCIPALVQLAAHGGHVAEITTMTENWRKLSIFPVSEIEALRNKTRAASDTKWSALLATCATSSNRSQHPGQDNSPTWVIPSRHRVVNDPNAPWNELPAANGLYMKRTRGFPLRYQAMPFGGYELANSGREADDALKKDVEWLYSEAIHCFDQHTNSDEVLDVDALGNITWKDPDRPTRNYWGFTLDGVQKRKELGDKFAESAGGYDDVAPQHPGGSAPFDGGAAARGRSLAGATRGGGRGGHGRGYSRGFYHNREGF</sequence>
<gene>
    <name evidence="3" type="ORF">R9X50_00135800</name>
</gene>
<feature type="compositionally biased region" description="Gly residues" evidence="1">
    <location>
        <begin position="386"/>
        <end position="398"/>
    </location>
</feature>
<feature type="domain" description="CID" evidence="2">
    <location>
        <begin position="35"/>
        <end position="192"/>
    </location>
</feature>
<dbReference type="Gene3D" id="1.25.40.90">
    <property type="match status" value="1"/>
</dbReference>
<protein>
    <recommendedName>
        <fullName evidence="2">CID domain-containing protein</fullName>
    </recommendedName>
</protein>
<evidence type="ECO:0000313" key="4">
    <source>
        <dbReference type="Proteomes" id="UP001303373"/>
    </source>
</evidence>
<dbReference type="EMBL" id="CP138581">
    <property type="protein sequence ID" value="WPG98566.1"/>
    <property type="molecule type" value="Genomic_DNA"/>
</dbReference>
<dbReference type="AlphaFoldDB" id="A0AAQ3M077"/>
<feature type="region of interest" description="Disordered" evidence="1">
    <location>
        <begin position="354"/>
        <end position="409"/>
    </location>
</feature>
<dbReference type="InterPro" id="IPR008942">
    <property type="entry name" value="ENTH_VHS"/>
</dbReference>
<organism evidence="3 4">
    <name type="scientific">Acrodontium crateriforme</name>
    <dbReference type="NCBI Taxonomy" id="150365"/>
    <lineage>
        <taxon>Eukaryota</taxon>
        <taxon>Fungi</taxon>
        <taxon>Dikarya</taxon>
        <taxon>Ascomycota</taxon>
        <taxon>Pezizomycotina</taxon>
        <taxon>Dothideomycetes</taxon>
        <taxon>Dothideomycetidae</taxon>
        <taxon>Mycosphaerellales</taxon>
        <taxon>Teratosphaeriaceae</taxon>
        <taxon>Acrodontium</taxon>
    </lineage>
</organism>
<dbReference type="Pfam" id="PF04818">
    <property type="entry name" value="CID"/>
    <property type="match status" value="1"/>
</dbReference>
<reference evidence="3 4" key="1">
    <citation type="submission" date="2023-11" db="EMBL/GenBank/DDBJ databases">
        <title>An acidophilic fungus is an integral part of prey digestion in a carnivorous sundew plant.</title>
        <authorList>
            <person name="Tsai I.J."/>
        </authorList>
    </citation>
    <scope>NUCLEOTIDE SEQUENCE [LARGE SCALE GENOMIC DNA]</scope>
    <source>
        <strain evidence="3">169a</strain>
    </source>
</reference>
<dbReference type="InterPro" id="IPR006569">
    <property type="entry name" value="CID_dom"/>
</dbReference>
<feature type="compositionally biased region" description="Low complexity" evidence="1">
    <location>
        <begin position="373"/>
        <end position="385"/>
    </location>
</feature>
<evidence type="ECO:0000256" key="1">
    <source>
        <dbReference type="SAM" id="MobiDB-lite"/>
    </source>
</evidence>
<evidence type="ECO:0000259" key="2">
    <source>
        <dbReference type="Pfam" id="PF04818"/>
    </source>
</evidence>
<keyword evidence="4" id="KW-1185">Reference proteome</keyword>
<evidence type="ECO:0000313" key="3">
    <source>
        <dbReference type="EMBL" id="WPG98566.1"/>
    </source>
</evidence>
<proteinExistence type="predicted"/>